<dbReference type="SUPFAM" id="SSF47040">
    <property type="entry name" value="Kix domain of CBP (creb binding protein)"/>
    <property type="match status" value="1"/>
</dbReference>
<protein>
    <recommendedName>
        <fullName evidence="4">Mediator complex subunit 15 KIX domain-containing protein</fullName>
    </recommendedName>
</protein>
<evidence type="ECO:0000313" key="5">
    <source>
        <dbReference type="EMBL" id="KAL3694285.1"/>
    </source>
</evidence>
<evidence type="ECO:0000256" key="2">
    <source>
        <dbReference type="ARBA" id="ARBA00023242"/>
    </source>
</evidence>
<keyword evidence="6" id="KW-1185">Reference proteome</keyword>
<dbReference type="InterPro" id="IPR036529">
    <property type="entry name" value="KIX_dom_sf"/>
</dbReference>
<organism evidence="5 6">
    <name type="scientific">Riccia sorocarpa</name>
    <dbReference type="NCBI Taxonomy" id="122646"/>
    <lineage>
        <taxon>Eukaryota</taxon>
        <taxon>Viridiplantae</taxon>
        <taxon>Streptophyta</taxon>
        <taxon>Embryophyta</taxon>
        <taxon>Marchantiophyta</taxon>
        <taxon>Marchantiopsida</taxon>
        <taxon>Marchantiidae</taxon>
        <taxon>Marchantiales</taxon>
        <taxon>Ricciaceae</taxon>
        <taxon>Riccia</taxon>
    </lineage>
</organism>
<dbReference type="EMBL" id="JBJQOH010000003">
    <property type="protein sequence ID" value="KAL3694285.1"/>
    <property type="molecule type" value="Genomic_DNA"/>
</dbReference>
<gene>
    <name evidence="5" type="ORF">R1sor_007936</name>
</gene>
<reference evidence="5 6" key="1">
    <citation type="submission" date="2024-09" db="EMBL/GenBank/DDBJ databases">
        <title>Chromosome-scale assembly of Riccia sorocarpa.</title>
        <authorList>
            <person name="Paukszto L."/>
        </authorList>
    </citation>
    <scope>NUCLEOTIDE SEQUENCE [LARGE SCALE GENOMIC DNA]</scope>
    <source>
        <strain evidence="5">LP-2024</strain>
        <tissue evidence="5">Aerial parts of the thallus</tissue>
    </source>
</reference>
<feature type="compositionally biased region" description="Low complexity" evidence="3">
    <location>
        <begin position="188"/>
        <end position="200"/>
    </location>
</feature>
<proteinExistence type="predicted"/>
<accession>A0ABD3HVI7</accession>
<comment type="caution">
    <text evidence="5">The sequence shown here is derived from an EMBL/GenBank/DDBJ whole genome shotgun (WGS) entry which is preliminary data.</text>
</comment>
<dbReference type="InterPro" id="IPR036546">
    <property type="entry name" value="MED15_KIX"/>
</dbReference>
<keyword evidence="2" id="KW-0539">Nucleus</keyword>
<comment type="subcellular location">
    <subcellularLocation>
        <location evidence="1">Nucleus</location>
    </subcellularLocation>
</comment>
<evidence type="ECO:0000313" key="6">
    <source>
        <dbReference type="Proteomes" id="UP001633002"/>
    </source>
</evidence>
<evidence type="ECO:0000256" key="3">
    <source>
        <dbReference type="SAM" id="MobiDB-lite"/>
    </source>
</evidence>
<evidence type="ECO:0000259" key="4">
    <source>
        <dbReference type="Pfam" id="PF16987"/>
    </source>
</evidence>
<dbReference type="Proteomes" id="UP001633002">
    <property type="component" value="Unassembled WGS sequence"/>
</dbReference>
<dbReference type="GO" id="GO:0005634">
    <property type="term" value="C:nucleus"/>
    <property type="evidence" value="ECO:0007669"/>
    <property type="project" value="UniProtKB-SubCell"/>
</dbReference>
<dbReference type="Pfam" id="PF16987">
    <property type="entry name" value="KIX_2"/>
    <property type="match status" value="1"/>
</dbReference>
<dbReference type="Gene3D" id="1.10.246.20">
    <property type="entry name" value="Coactivator CBP, KIX domain"/>
    <property type="match status" value="1"/>
</dbReference>
<feature type="domain" description="Mediator complex subunit 15 KIX" evidence="4">
    <location>
        <begin position="5"/>
        <end position="74"/>
    </location>
</feature>
<feature type="region of interest" description="Disordered" evidence="3">
    <location>
        <begin position="159"/>
        <end position="200"/>
    </location>
</feature>
<evidence type="ECO:0000256" key="1">
    <source>
        <dbReference type="ARBA" id="ARBA00004123"/>
    </source>
</evidence>
<dbReference type="AlphaFoldDB" id="A0ABD3HVI7"/>
<sequence>MLEEGDWRSELKPEFREANVNRIVSHLEIFIPSKEVHSSLLKFSRQFEEHCWRTATSSHEYQQKIEDEMASIEKYDKLCDENPFTNRTYEGFLGAIKLTNNSQTVAPPPGQFKRDPEDITLEQSAKTVLPRKGSLKAAVRKLLLEKALKERKGGSALLHAVKSLGHQREASGEQSQQVPKAPTPQTPPAVATPVQVNFRL</sequence>
<name>A0ABD3HVI7_9MARC</name>